<evidence type="ECO:0000256" key="7">
    <source>
        <dbReference type="ARBA" id="ARBA00022833"/>
    </source>
</evidence>
<dbReference type="Pfam" id="PF03193">
    <property type="entry name" value="RsgA_GTPase"/>
    <property type="match status" value="1"/>
</dbReference>
<evidence type="ECO:0000256" key="10">
    <source>
        <dbReference type="HAMAP-Rule" id="MF_01820"/>
    </source>
</evidence>
<keyword evidence="7 10" id="KW-0862">Zinc</keyword>
<evidence type="ECO:0000256" key="9">
    <source>
        <dbReference type="ARBA" id="ARBA00023134"/>
    </source>
</evidence>
<dbReference type="InterPro" id="IPR030378">
    <property type="entry name" value="G_CP_dom"/>
</dbReference>
<keyword evidence="5 10" id="KW-0547">Nucleotide-binding</keyword>
<evidence type="ECO:0000256" key="3">
    <source>
        <dbReference type="ARBA" id="ARBA00022723"/>
    </source>
</evidence>
<keyword evidence="2 10" id="KW-0690">Ribosome biogenesis</keyword>
<dbReference type="PROSITE" id="PS51721">
    <property type="entry name" value="G_CP"/>
    <property type="match status" value="1"/>
</dbReference>
<feature type="domain" description="EngC GTPase" evidence="12">
    <location>
        <begin position="109"/>
        <end position="254"/>
    </location>
</feature>
<feature type="domain" description="CP-type G" evidence="13">
    <location>
        <begin position="101"/>
        <end position="256"/>
    </location>
</feature>
<evidence type="ECO:0000259" key="13">
    <source>
        <dbReference type="PROSITE" id="PS51721"/>
    </source>
</evidence>
<protein>
    <recommendedName>
        <fullName evidence="10">Small ribosomal subunit biogenesis GTPase RsgA</fullName>
        <ecNumber evidence="10">3.6.1.-</ecNumber>
    </recommendedName>
</protein>
<keyword evidence="15" id="KW-1185">Reference proteome</keyword>
<dbReference type="InterPro" id="IPR027417">
    <property type="entry name" value="P-loop_NTPase"/>
</dbReference>
<sequence>MTTTADPLADYGWDEGREAEDDLTALREAGLVPGRVARVDLGACDVVVADGPGVRALRTDALPGVCTGDWVMVDPHGSPRPTQAQLLPRRTAIVRGAADGGSQGQVLAANIDTVLIAASLAAEIDLARIERYLTLAWDSGAHPVVVLTKADVAYDPEVQAAVQATAPGATVLTVSVVTGEGLDPLRALTAGATTALIGPSGVGKSSLTNALTGGEAMAVGETREADEKGRHTTTTRQLIPLPGGGVLIDTPGLRGVALSGAEDGLSQTFSDIEELAGDCRFNDCSHEAEPGCAVLAAVEAGDLPERRLASYRKLLRENEWMASRSDARLAAERTKVWKTRSKEARANGIRP</sequence>
<dbReference type="HAMAP" id="MF_01820">
    <property type="entry name" value="GTPase_RsgA"/>
    <property type="match status" value="1"/>
</dbReference>
<feature type="binding site" evidence="10">
    <location>
        <position position="284"/>
    </location>
    <ligand>
        <name>Zn(2+)</name>
        <dbReference type="ChEBI" id="CHEBI:29105"/>
    </ligand>
</feature>
<proteinExistence type="inferred from homology"/>
<dbReference type="NCBIfam" id="TIGR00157">
    <property type="entry name" value="ribosome small subunit-dependent GTPase A"/>
    <property type="match status" value="1"/>
</dbReference>
<dbReference type="CDD" id="cd01854">
    <property type="entry name" value="YjeQ_EngC"/>
    <property type="match status" value="1"/>
</dbReference>
<reference evidence="15" key="1">
    <citation type="journal article" date="2019" name="Int. J. Syst. Evol. Microbiol.">
        <title>The Global Catalogue of Microorganisms (GCM) 10K type strain sequencing project: providing services to taxonomists for standard genome sequencing and annotation.</title>
        <authorList>
            <consortium name="The Broad Institute Genomics Platform"/>
            <consortium name="The Broad Institute Genome Sequencing Center for Infectious Disease"/>
            <person name="Wu L."/>
            <person name="Ma J."/>
        </authorList>
    </citation>
    <scope>NUCLEOTIDE SEQUENCE [LARGE SCALE GENOMIC DNA]</scope>
    <source>
        <strain evidence="15">JCM 16013</strain>
    </source>
</reference>
<comment type="subunit">
    <text evidence="10">Monomer. Associates with 30S ribosomal subunit, binds 16S rRNA.</text>
</comment>
<keyword evidence="8 10" id="KW-0694">RNA-binding</keyword>
<dbReference type="Gene3D" id="3.40.50.300">
    <property type="entry name" value="P-loop containing nucleotide triphosphate hydrolases"/>
    <property type="match status" value="1"/>
</dbReference>
<dbReference type="EMBL" id="BAAAQM010000052">
    <property type="protein sequence ID" value="GAA1994533.1"/>
    <property type="molecule type" value="Genomic_DNA"/>
</dbReference>
<feature type="region of interest" description="Disordered" evidence="11">
    <location>
        <begin position="215"/>
        <end position="241"/>
    </location>
</feature>
<dbReference type="PANTHER" id="PTHR32120:SF10">
    <property type="entry name" value="SMALL RIBOSOMAL SUBUNIT BIOGENESIS GTPASE RSGA"/>
    <property type="match status" value="1"/>
</dbReference>
<comment type="subcellular location">
    <subcellularLocation>
        <location evidence="10">Cytoplasm</location>
    </subcellularLocation>
</comment>
<dbReference type="Gene3D" id="1.10.40.50">
    <property type="entry name" value="Probable gtpase engc, domain 3"/>
    <property type="match status" value="1"/>
</dbReference>
<feature type="binding site" evidence="10">
    <location>
        <position position="292"/>
    </location>
    <ligand>
        <name>Zn(2+)</name>
        <dbReference type="ChEBI" id="CHEBI:29105"/>
    </ligand>
</feature>
<keyword evidence="9 10" id="KW-0342">GTP-binding</keyword>
<keyword evidence="1 10" id="KW-0963">Cytoplasm</keyword>
<evidence type="ECO:0000259" key="12">
    <source>
        <dbReference type="PROSITE" id="PS50936"/>
    </source>
</evidence>
<feature type="binding site" evidence="10">
    <location>
        <begin position="198"/>
        <end position="206"/>
    </location>
    <ligand>
        <name>GTP</name>
        <dbReference type="ChEBI" id="CHEBI:37565"/>
    </ligand>
</feature>
<evidence type="ECO:0000256" key="1">
    <source>
        <dbReference type="ARBA" id="ARBA00022490"/>
    </source>
</evidence>
<dbReference type="InterPro" id="IPR004881">
    <property type="entry name" value="Ribosome_biogen_GTPase_RsgA"/>
</dbReference>
<keyword evidence="6 10" id="KW-0378">Hydrolase</keyword>
<keyword evidence="4 10" id="KW-0699">rRNA-binding</keyword>
<feature type="binding site" evidence="10">
    <location>
        <position position="279"/>
    </location>
    <ligand>
        <name>Zn(2+)</name>
        <dbReference type="ChEBI" id="CHEBI:29105"/>
    </ligand>
</feature>
<feature type="binding site" evidence="10">
    <location>
        <begin position="148"/>
        <end position="151"/>
    </location>
    <ligand>
        <name>GTP</name>
        <dbReference type="ChEBI" id="CHEBI:37565"/>
    </ligand>
</feature>
<feature type="binding site" evidence="10">
    <location>
        <position position="286"/>
    </location>
    <ligand>
        <name>Zn(2+)</name>
        <dbReference type="ChEBI" id="CHEBI:29105"/>
    </ligand>
</feature>
<dbReference type="SUPFAM" id="SSF52540">
    <property type="entry name" value="P-loop containing nucleoside triphosphate hydrolases"/>
    <property type="match status" value="1"/>
</dbReference>
<name>A0ABP5EEW0_9ACTN</name>
<dbReference type="EC" id="3.6.1.-" evidence="10"/>
<dbReference type="PROSITE" id="PS50936">
    <property type="entry name" value="ENGC_GTPASE"/>
    <property type="match status" value="1"/>
</dbReference>
<dbReference type="PANTHER" id="PTHR32120">
    <property type="entry name" value="SMALL RIBOSOMAL SUBUNIT BIOGENESIS GTPASE RSGA"/>
    <property type="match status" value="1"/>
</dbReference>
<keyword evidence="3 10" id="KW-0479">Metal-binding</keyword>
<comment type="cofactor">
    <cofactor evidence="10">
        <name>Zn(2+)</name>
        <dbReference type="ChEBI" id="CHEBI:29105"/>
    </cofactor>
    <text evidence="10">Binds 1 zinc ion per subunit.</text>
</comment>
<evidence type="ECO:0000256" key="5">
    <source>
        <dbReference type="ARBA" id="ARBA00022741"/>
    </source>
</evidence>
<comment type="function">
    <text evidence="10">One of several proteins that assist in the late maturation steps of the functional core of the 30S ribosomal subunit. Helps release RbfA from mature subunits. May play a role in the assembly of ribosomal proteins into the subunit. Circularly permuted GTPase that catalyzes slow GTP hydrolysis, GTPase activity is stimulated by the 30S ribosomal subunit.</text>
</comment>
<feature type="compositionally biased region" description="Basic and acidic residues" evidence="11">
    <location>
        <begin position="221"/>
        <end position="230"/>
    </location>
</feature>
<organism evidence="14 15">
    <name type="scientific">Catenulispora subtropica</name>
    <dbReference type="NCBI Taxonomy" id="450798"/>
    <lineage>
        <taxon>Bacteria</taxon>
        <taxon>Bacillati</taxon>
        <taxon>Actinomycetota</taxon>
        <taxon>Actinomycetes</taxon>
        <taxon>Catenulisporales</taxon>
        <taxon>Catenulisporaceae</taxon>
        <taxon>Catenulispora</taxon>
    </lineage>
</organism>
<dbReference type="RefSeq" id="WP_344661323.1">
    <property type="nucleotide sequence ID" value="NZ_BAAAQM010000052.1"/>
</dbReference>
<evidence type="ECO:0000313" key="14">
    <source>
        <dbReference type="EMBL" id="GAA1994533.1"/>
    </source>
</evidence>
<dbReference type="InterPro" id="IPR010914">
    <property type="entry name" value="RsgA_GTPase_dom"/>
</dbReference>
<comment type="similarity">
    <text evidence="10">Belongs to the TRAFAC class YlqF/YawG GTPase family. RsgA subfamily.</text>
</comment>
<accession>A0ABP5EEW0</accession>
<evidence type="ECO:0000313" key="15">
    <source>
        <dbReference type="Proteomes" id="UP001499854"/>
    </source>
</evidence>
<dbReference type="Proteomes" id="UP001499854">
    <property type="component" value="Unassembled WGS sequence"/>
</dbReference>
<evidence type="ECO:0000256" key="8">
    <source>
        <dbReference type="ARBA" id="ARBA00022884"/>
    </source>
</evidence>
<evidence type="ECO:0000256" key="6">
    <source>
        <dbReference type="ARBA" id="ARBA00022801"/>
    </source>
</evidence>
<evidence type="ECO:0000256" key="2">
    <source>
        <dbReference type="ARBA" id="ARBA00022517"/>
    </source>
</evidence>
<gene>
    <name evidence="14" type="primary">rsgA_2</name>
    <name evidence="10" type="synonym">rsgA</name>
    <name evidence="14" type="ORF">GCM10009838_68540</name>
</gene>
<evidence type="ECO:0000256" key="11">
    <source>
        <dbReference type="SAM" id="MobiDB-lite"/>
    </source>
</evidence>
<comment type="caution">
    <text evidence="14">The sequence shown here is derived from an EMBL/GenBank/DDBJ whole genome shotgun (WGS) entry which is preliminary data.</text>
</comment>
<evidence type="ECO:0000256" key="4">
    <source>
        <dbReference type="ARBA" id="ARBA00022730"/>
    </source>
</evidence>